<protein>
    <submittedName>
        <fullName evidence="5">Exocyst complex component Sec6</fullName>
    </submittedName>
</protein>
<organism evidence="4 5">
    <name type="scientific">Angiostrongylus cantonensis</name>
    <name type="common">Rat lungworm</name>
    <dbReference type="NCBI Taxonomy" id="6313"/>
    <lineage>
        <taxon>Eukaryota</taxon>
        <taxon>Metazoa</taxon>
        <taxon>Ecdysozoa</taxon>
        <taxon>Nematoda</taxon>
        <taxon>Chromadorea</taxon>
        <taxon>Rhabditida</taxon>
        <taxon>Rhabditina</taxon>
        <taxon>Rhabditomorpha</taxon>
        <taxon>Strongyloidea</taxon>
        <taxon>Metastrongylidae</taxon>
        <taxon>Angiostrongylus</taxon>
    </lineage>
</organism>
<comment type="similarity">
    <text evidence="1">Belongs to the SEC6 family.</text>
</comment>
<keyword evidence="2" id="KW-0813">Transport</keyword>
<dbReference type="InterPro" id="IPR042532">
    <property type="entry name" value="EXOC3/Sec6_C"/>
</dbReference>
<proteinExistence type="inferred from homology"/>
<reference evidence="5" key="2">
    <citation type="submission" date="2017-02" db="UniProtKB">
        <authorList>
            <consortium name="WormBaseParasite"/>
        </authorList>
    </citation>
    <scope>IDENTIFICATION</scope>
</reference>
<accession>A0A0K0DIC7</accession>
<evidence type="ECO:0000256" key="3">
    <source>
        <dbReference type="ARBA" id="ARBA00022483"/>
    </source>
</evidence>
<evidence type="ECO:0000313" key="4">
    <source>
        <dbReference type="Proteomes" id="UP000035642"/>
    </source>
</evidence>
<dbReference type="PANTHER" id="PTHR21292">
    <property type="entry name" value="EXOCYST COMPLEX COMPONENT SEC6-RELATED"/>
    <property type="match status" value="1"/>
</dbReference>
<sequence>MDDNGFEAALEQIASLLQRPDQLEKLPQMRKRADRKKAAVEAMLRTGVQSQLEGIRSAVAHLHAAAEDINSIETGIAAIHQRLAPFPQLREKMRELRDANARHGQYAAAMENLKHIFNINRTIHDTKLALDQGKLLVAHKSIMDLELARDELLFEVHKSDSANKDYEKNLLITFFIKVDELVTDLSSNMWFVIGRALEMVKGSESGSGPQELVSCIRIVEREERSFLVLEKTVWSRVEGNQLEDRALNKAWLARYLEVCRKVIVDDLQLARAAVPCFPPDYQIYDRFVHMYHNCICKRLREIAAERLEKSELVQLLSWIQTYGGEELLGNRRLQINASALLEDNPVLSRSSLSSLYDSFIDLTRNDMKNWLEKALSAEKDDWNKHVRPDEDNFGYFYTSLPNIMFGMLRDTVTLAKEVSIEVIPSVINLAIEEFFAFANRYKDAFTSYRNKYFENRNNFREFTSTMIAIANNLQTCIESTDRYMQQVRLSMESDEQQDSFVAGRRAIGRQQIIDNIDRLNARWNSAVGVAVNFLLEEICEDLRPHLAELFSKKWLVGCSATETICMTIQDYYVDHRHLRPATRCALLMDLQFRIVGEYLKAIDSRRLTFATYEERAAAGSRMKADSLRLEGLFQQLLDEEDISEPFSLICSLISACGEVISLRDKSLLTLEVTTFSRKYPNFPVDLLAALLASRDDVSRSEAKYVSTDSPNS</sequence>
<keyword evidence="3" id="KW-0268">Exocytosis</keyword>
<reference evidence="4" key="1">
    <citation type="submission" date="2012-09" db="EMBL/GenBank/DDBJ databases">
        <authorList>
            <person name="Martin A.A."/>
        </authorList>
    </citation>
    <scope>NUCLEOTIDE SEQUENCE</scope>
</reference>
<dbReference type="GO" id="GO:0051601">
    <property type="term" value="P:exocyst localization"/>
    <property type="evidence" value="ECO:0007669"/>
    <property type="project" value="TreeGrafter"/>
</dbReference>
<dbReference type="GO" id="GO:0006887">
    <property type="term" value="P:exocytosis"/>
    <property type="evidence" value="ECO:0007669"/>
    <property type="project" value="UniProtKB-KW"/>
</dbReference>
<dbReference type="Proteomes" id="UP000035642">
    <property type="component" value="Unassembled WGS sequence"/>
</dbReference>
<evidence type="ECO:0000256" key="1">
    <source>
        <dbReference type="ARBA" id="ARBA00009447"/>
    </source>
</evidence>
<dbReference type="STRING" id="6313.A0A0K0DIC7"/>
<keyword evidence="4" id="KW-1185">Reference proteome</keyword>
<dbReference type="PANTHER" id="PTHR21292:SF1">
    <property type="entry name" value="EXOCYST COMPLEX COMPONENT 3"/>
    <property type="match status" value="1"/>
</dbReference>
<name>A0A0K0DIC7_ANGCA</name>
<dbReference type="AlphaFoldDB" id="A0A0K0DIC7"/>
<dbReference type="Gene3D" id="1.10.357.50">
    <property type="match status" value="1"/>
</dbReference>
<dbReference type="GO" id="GO:0000149">
    <property type="term" value="F:SNARE binding"/>
    <property type="evidence" value="ECO:0007669"/>
    <property type="project" value="TreeGrafter"/>
</dbReference>
<dbReference type="Gene3D" id="1.10.357.70">
    <property type="entry name" value="Exocyst complex component Sec6, C-terminal domain"/>
    <property type="match status" value="1"/>
</dbReference>
<evidence type="ECO:0000256" key="2">
    <source>
        <dbReference type="ARBA" id="ARBA00022448"/>
    </source>
</evidence>
<dbReference type="GO" id="GO:0000145">
    <property type="term" value="C:exocyst"/>
    <property type="evidence" value="ECO:0007669"/>
    <property type="project" value="InterPro"/>
</dbReference>
<dbReference type="Pfam" id="PF06046">
    <property type="entry name" value="Sec6"/>
    <property type="match status" value="1"/>
</dbReference>
<dbReference type="InterPro" id="IPR010326">
    <property type="entry name" value="EXOC3/Sec6"/>
</dbReference>
<dbReference type="WBParaSite" id="ACAC_0001103901-mRNA-1">
    <property type="protein sequence ID" value="ACAC_0001103901-mRNA-1"/>
    <property type="gene ID" value="ACAC_0001103901"/>
</dbReference>
<evidence type="ECO:0000313" key="5">
    <source>
        <dbReference type="WBParaSite" id="ACAC_0001103901-mRNA-1"/>
    </source>
</evidence>